<accession>A0ABV7ASC9</accession>
<evidence type="ECO:0000259" key="1">
    <source>
        <dbReference type="Pfam" id="PF12706"/>
    </source>
</evidence>
<evidence type="ECO:0000313" key="2">
    <source>
        <dbReference type="EMBL" id="MFC2972454.1"/>
    </source>
</evidence>
<keyword evidence="3" id="KW-1185">Reference proteome</keyword>
<dbReference type="GO" id="GO:0103043">
    <property type="term" value="F:phosphoribosyl 1,2-cyclic phosphate phosphodiesterase activity"/>
    <property type="evidence" value="ECO:0007669"/>
    <property type="project" value="UniProtKB-EC"/>
</dbReference>
<dbReference type="Gene3D" id="3.60.15.10">
    <property type="entry name" value="Ribonuclease Z/Hydroxyacylglutathione hydrolase-like"/>
    <property type="match status" value="1"/>
</dbReference>
<proteinExistence type="predicted"/>
<evidence type="ECO:0000313" key="3">
    <source>
        <dbReference type="Proteomes" id="UP001595457"/>
    </source>
</evidence>
<dbReference type="InterPro" id="IPR035682">
    <property type="entry name" value="PhnP_MBL"/>
</dbReference>
<dbReference type="NCBIfam" id="TIGR03307">
    <property type="entry name" value="PhnP"/>
    <property type="match status" value="1"/>
</dbReference>
<feature type="domain" description="Metallo-beta-lactamase" evidence="1">
    <location>
        <begin position="66"/>
        <end position="219"/>
    </location>
</feature>
<sequence length="249" mass="27509">MRLDFLGTGDARRVPVYGCFCRACRLAREQPERGRQACSALLSCKGWRLLLDAGRTDLCERFAPGSLGAILLTHFHMDHVMGLFHLRWGEGQSIPVYAPADPQGCDDLYKHPGILDFRPLQPFVSLTLGPFTVTSLPLIHSRLSHGYLIAAAHRSLAYLTDTVGLPVDTLDYLQRQRPDLVVLDCSKPPSAEAPRNHNDLNQALYLAAAIAAPLCLLTHVDHDLDEYWLDHPELPAGVSVARDGLSIDL</sequence>
<reference evidence="3" key="1">
    <citation type="journal article" date="2019" name="Int. J. Syst. Evol. Microbiol.">
        <title>The Global Catalogue of Microorganisms (GCM) 10K type strain sequencing project: providing services to taxonomists for standard genome sequencing and annotation.</title>
        <authorList>
            <consortium name="The Broad Institute Genomics Platform"/>
            <consortium name="The Broad Institute Genome Sequencing Center for Infectious Disease"/>
            <person name="Wu L."/>
            <person name="Ma J."/>
        </authorList>
    </citation>
    <scope>NUCLEOTIDE SEQUENCE [LARGE SCALE GENOMIC DNA]</scope>
    <source>
        <strain evidence="3">KCTC 62195</strain>
    </source>
</reference>
<organism evidence="2 3">
    <name type="scientific">Azotobacter bryophylli</name>
    <dbReference type="NCBI Taxonomy" id="1986537"/>
    <lineage>
        <taxon>Bacteria</taxon>
        <taxon>Pseudomonadati</taxon>
        <taxon>Pseudomonadota</taxon>
        <taxon>Gammaproteobacteria</taxon>
        <taxon>Pseudomonadales</taxon>
        <taxon>Pseudomonadaceae</taxon>
        <taxon>Azotobacter</taxon>
    </lineage>
</organism>
<dbReference type="PANTHER" id="PTHR42663">
    <property type="entry name" value="HYDROLASE C777.06C-RELATED-RELATED"/>
    <property type="match status" value="1"/>
</dbReference>
<protein>
    <submittedName>
        <fullName evidence="2">Phosphonate metabolism protein PhnP</fullName>
        <ecNumber evidence="2">3.1.4.55</ecNumber>
    </submittedName>
</protein>
<dbReference type="InterPro" id="IPR001279">
    <property type="entry name" value="Metallo-B-lactamas"/>
</dbReference>
<dbReference type="EC" id="3.1.4.55" evidence="2"/>
<dbReference type="Proteomes" id="UP001595457">
    <property type="component" value="Unassembled WGS sequence"/>
</dbReference>
<dbReference type="InterPro" id="IPR017693">
    <property type="entry name" value="Phosphonate_metab_PhnP"/>
</dbReference>
<dbReference type="Pfam" id="PF12706">
    <property type="entry name" value="Lactamase_B_2"/>
    <property type="match status" value="1"/>
</dbReference>
<keyword evidence="2" id="KW-0378">Hydrolase</keyword>
<dbReference type="PANTHER" id="PTHR42663:SF6">
    <property type="entry name" value="HYDROLASE C777.06C-RELATED"/>
    <property type="match status" value="1"/>
</dbReference>
<dbReference type="CDD" id="cd07736">
    <property type="entry name" value="PhnP-like_MBL-fold"/>
    <property type="match status" value="1"/>
</dbReference>
<dbReference type="SUPFAM" id="SSF56281">
    <property type="entry name" value="Metallo-hydrolase/oxidoreductase"/>
    <property type="match status" value="1"/>
</dbReference>
<comment type="caution">
    <text evidence="2">The sequence shown here is derived from an EMBL/GenBank/DDBJ whole genome shotgun (WGS) entry which is preliminary data.</text>
</comment>
<name>A0ABV7ASC9_9GAMM</name>
<dbReference type="RefSeq" id="WP_377814138.1">
    <property type="nucleotide sequence ID" value="NZ_JBHRSJ010000016.1"/>
</dbReference>
<dbReference type="EMBL" id="JBHRSJ010000016">
    <property type="protein sequence ID" value="MFC2972454.1"/>
    <property type="molecule type" value="Genomic_DNA"/>
</dbReference>
<gene>
    <name evidence="2" type="primary">phnP</name>
    <name evidence="2" type="ORF">ACFOJE_09570</name>
</gene>
<dbReference type="InterPro" id="IPR036866">
    <property type="entry name" value="RibonucZ/Hydroxyglut_hydro"/>
</dbReference>